<dbReference type="Proteomes" id="UP001057402">
    <property type="component" value="Chromosome 2"/>
</dbReference>
<reference evidence="2" key="1">
    <citation type="journal article" date="2023" name="Front. Plant Sci.">
        <title>Chromosomal-level genome assembly of Melastoma candidum provides insights into trichome evolution.</title>
        <authorList>
            <person name="Zhong Y."/>
            <person name="Wu W."/>
            <person name="Sun C."/>
            <person name="Zou P."/>
            <person name="Liu Y."/>
            <person name="Dai S."/>
            <person name="Zhou R."/>
        </authorList>
    </citation>
    <scope>NUCLEOTIDE SEQUENCE [LARGE SCALE GENOMIC DNA]</scope>
</reference>
<evidence type="ECO:0000313" key="1">
    <source>
        <dbReference type="EMBL" id="KAI4387480.1"/>
    </source>
</evidence>
<organism evidence="1 2">
    <name type="scientific">Melastoma candidum</name>
    <dbReference type="NCBI Taxonomy" id="119954"/>
    <lineage>
        <taxon>Eukaryota</taxon>
        <taxon>Viridiplantae</taxon>
        <taxon>Streptophyta</taxon>
        <taxon>Embryophyta</taxon>
        <taxon>Tracheophyta</taxon>
        <taxon>Spermatophyta</taxon>
        <taxon>Magnoliopsida</taxon>
        <taxon>eudicotyledons</taxon>
        <taxon>Gunneridae</taxon>
        <taxon>Pentapetalae</taxon>
        <taxon>rosids</taxon>
        <taxon>malvids</taxon>
        <taxon>Myrtales</taxon>
        <taxon>Melastomataceae</taxon>
        <taxon>Melastomatoideae</taxon>
        <taxon>Melastomateae</taxon>
        <taxon>Melastoma</taxon>
    </lineage>
</organism>
<proteinExistence type="predicted"/>
<gene>
    <name evidence="1" type="ORF">MLD38_005308</name>
</gene>
<keyword evidence="2" id="KW-1185">Reference proteome</keyword>
<dbReference type="EMBL" id="CM042881">
    <property type="protein sequence ID" value="KAI4387480.1"/>
    <property type="molecule type" value="Genomic_DNA"/>
</dbReference>
<name>A0ACB9S7Y2_9MYRT</name>
<sequence>MLCPYHALQKVFSVSSMGDLDKQYNPGLFLGLGICRPVVRHGLEAVTGTFKLKPRQVEVWFQNRRARSKLKQMEVDCEYLKKCCESLREDNCGLKKELQELRSMRDDWKQCTSRPSCCERQGKP</sequence>
<accession>A0ACB9S7Y2</accession>
<evidence type="ECO:0000313" key="2">
    <source>
        <dbReference type="Proteomes" id="UP001057402"/>
    </source>
</evidence>
<protein>
    <submittedName>
        <fullName evidence="1">Uncharacterized protein</fullName>
    </submittedName>
</protein>
<comment type="caution">
    <text evidence="1">The sequence shown here is derived from an EMBL/GenBank/DDBJ whole genome shotgun (WGS) entry which is preliminary data.</text>
</comment>